<protein>
    <recommendedName>
        <fullName evidence="3">Transposase zinc-ribbon domain-containing protein</fullName>
    </recommendedName>
</protein>
<name>A0A1X7TTN7_AMPQE</name>
<accession>A0A1X7TTN7</accession>
<evidence type="ECO:0008006" key="3">
    <source>
        <dbReference type="Google" id="ProtNLM"/>
    </source>
</evidence>
<evidence type="ECO:0000313" key="2">
    <source>
        <dbReference type="EnsemblMetazoa" id="Aqu2.1.18539_001"/>
    </source>
</evidence>
<dbReference type="AlphaFoldDB" id="A0A1X7TTN7"/>
<dbReference type="InParanoid" id="A0A1X7TTN7"/>
<feature type="region of interest" description="Disordered" evidence="1">
    <location>
        <begin position="123"/>
        <end position="152"/>
    </location>
</feature>
<sequence length="152" mass="17838">MATNSTRDTGMILDDIYAICYKPKEKIGKWLRREGVLGDFTDQDCPKCGNGRMKLARDASYSRDLMVWKCSDHKTCNKKVSIRRDTWFERSHLSLEQILKLTYYWVRHIEQAFIMRECHIGSKGSVPDSARERESASRRTWESGGDRRVKVW</sequence>
<feature type="compositionally biased region" description="Basic and acidic residues" evidence="1">
    <location>
        <begin position="129"/>
        <end position="152"/>
    </location>
</feature>
<proteinExistence type="predicted"/>
<reference evidence="2" key="1">
    <citation type="submission" date="2017-05" db="UniProtKB">
        <authorList>
            <consortium name="EnsemblMetazoa"/>
        </authorList>
    </citation>
    <scope>IDENTIFICATION</scope>
</reference>
<organism evidence="2">
    <name type="scientific">Amphimedon queenslandica</name>
    <name type="common">Sponge</name>
    <dbReference type="NCBI Taxonomy" id="400682"/>
    <lineage>
        <taxon>Eukaryota</taxon>
        <taxon>Metazoa</taxon>
        <taxon>Porifera</taxon>
        <taxon>Demospongiae</taxon>
        <taxon>Heteroscleromorpha</taxon>
        <taxon>Haplosclerida</taxon>
        <taxon>Niphatidae</taxon>
        <taxon>Amphimedon</taxon>
    </lineage>
</organism>
<dbReference type="EnsemblMetazoa" id="Aqu2.1.18539_001">
    <property type="protein sequence ID" value="Aqu2.1.18539_001"/>
    <property type="gene ID" value="Aqu2.1.18539"/>
</dbReference>
<evidence type="ECO:0000256" key="1">
    <source>
        <dbReference type="SAM" id="MobiDB-lite"/>
    </source>
</evidence>